<proteinExistence type="predicted"/>
<sequence length="495" mass="56761">MIVYVDNLEMMHTYAWAIAATQYLHNSLLNMNSVESACGCLVGLLPIEGREHISPQFMKWNLLELYARMKCVPIHTLQEIKAKDETSAPTKGTKIIEIISNSGGKTSETPITSIDDFDPIKAFQLLPTQLMECSEEEPSNSKVDIYDMQRKLQEVTVMLDVECSKNKDLFIENERLKKEIAKLQKGKGKDESPEQRSMIVTMRARTRQPLVRPEYAYADKLGKTNCKKMKVDQGYTCKAKLIGVRRLRVGKCLSLHEADILKKYLDANNPMDAFWHGVRSTVYHKDALQLLNEEAVSIQELMKCRDEVGKVAVYVEVVLKNLRDNDLLFIPIIHVKEEHFTLLVLNKQSGWWDYYNNLHPNDSTTTDPYLDDALKLLTKSSVHTILQKKEIWKHVMRRGEVVTQQCNLTQDDQELLTWLTENCVDYPMRSNTECPQQNPLSADAGVAVMYMIQTLSERKALENAFPTGAMKNMRARVLGKFINDEDGCWDAYRIN</sequence>
<evidence type="ECO:0000313" key="2">
    <source>
        <dbReference type="Proteomes" id="UP000250321"/>
    </source>
</evidence>
<accession>A0A314Z8R3</accession>
<dbReference type="SUPFAM" id="SSF54001">
    <property type="entry name" value="Cysteine proteinases"/>
    <property type="match status" value="1"/>
</dbReference>
<protein>
    <recommendedName>
        <fullName evidence="3">Ubiquitin-like protease family profile domain-containing protein</fullName>
    </recommendedName>
</protein>
<dbReference type="InterPro" id="IPR038765">
    <property type="entry name" value="Papain-like_cys_pep_sf"/>
</dbReference>
<name>A0A314Z8R3_PRUYE</name>
<dbReference type="Proteomes" id="UP000250321">
    <property type="component" value="Unassembled WGS sequence"/>
</dbReference>
<dbReference type="OrthoDB" id="1613576at2759"/>
<comment type="caution">
    <text evidence="1">The sequence shown here is derived from an EMBL/GenBank/DDBJ whole genome shotgun (WGS) entry which is preliminary data.</text>
</comment>
<organism evidence="1 2">
    <name type="scientific">Prunus yedoensis var. nudiflora</name>
    <dbReference type="NCBI Taxonomy" id="2094558"/>
    <lineage>
        <taxon>Eukaryota</taxon>
        <taxon>Viridiplantae</taxon>
        <taxon>Streptophyta</taxon>
        <taxon>Embryophyta</taxon>
        <taxon>Tracheophyta</taxon>
        <taxon>Spermatophyta</taxon>
        <taxon>Magnoliopsida</taxon>
        <taxon>eudicotyledons</taxon>
        <taxon>Gunneridae</taxon>
        <taxon>Pentapetalae</taxon>
        <taxon>rosids</taxon>
        <taxon>fabids</taxon>
        <taxon>Rosales</taxon>
        <taxon>Rosaceae</taxon>
        <taxon>Amygdaloideae</taxon>
        <taxon>Amygdaleae</taxon>
        <taxon>Prunus</taxon>
    </lineage>
</organism>
<reference evidence="1 2" key="1">
    <citation type="submission" date="2018-02" db="EMBL/GenBank/DDBJ databases">
        <title>Draft genome of wild Prunus yedoensis var. nudiflora.</title>
        <authorList>
            <person name="Baek S."/>
            <person name="Kim J.-H."/>
            <person name="Choi K."/>
            <person name="Kim G.-B."/>
            <person name="Cho A."/>
            <person name="Jang H."/>
            <person name="Shin C.-H."/>
            <person name="Yu H.-J."/>
            <person name="Mun J.-H."/>
        </authorList>
    </citation>
    <scope>NUCLEOTIDE SEQUENCE [LARGE SCALE GENOMIC DNA]</scope>
    <source>
        <strain evidence="2">cv. Jeju island</strain>
        <tissue evidence="1">Leaf</tissue>
    </source>
</reference>
<keyword evidence="2" id="KW-1185">Reference proteome</keyword>
<gene>
    <name evidence="1" type="ORF">Pyn_31885</name>
</gene>
<evidence type="ECO:0000313" key="1">
    <source>
        <dbReference type="EMBL" id="PQQ13141.1"/>
    </source>
</evidence>
<dbReference type="Gene3D" id="3.40.395.10">
    <property type="entry name" value="Adenoviral Proteinase, Chain A"/>
    <property type="match status" value="1"/>
</dbReference>
<evidence type="ECO:0008006" key="3">
    <source>
        <dbReference type="Google" id="ProtNLM"/>
    </source>
</evidence>
<dbReference type="EMBL" id="PJQY01000315">
    <property type="protein sequence ID" value="PQQ13141.1"/>
    <property type="molecule type" value="Genomic_DNA"/>
</dbReference>
<dbReference type="AlphaFoldDB" id="A0A314Z8R3"/>